<dbReference type="RefSeq" id="WP_330086900.1">
    <property type="nucleotide sequence ID" value="NZ_JAUGZK010000003.1"/>
</dbReference>
<evidence type="ECO:0000313" key="2">
    <source>
        <dbReference type="EMBL" id="MEE2023545.1"/>
    </source>
</evidence>
<organism evidence="2 3">
    <name type="scientific">Alkalimonas mucilaginosa</name>
    <dbReference type="NCBI Taxonomy" id="3057676"/>
    <lineage>
        <taxon>Bacteria</taxon>
        <taxon>Pseudomonadati</taxon>
        <taxon>Pseudomonadota</taxon>
        <taxon>Gammaproteobacteria</taxon>
        <taxon>Alkalimonas</taxon>
    </lineage>
</organism>
<evidence type="ECO:0000313" key="3">
    <source>
        <dbReference type="Proteomes" id="UP001339167"/>
    </source>
</evidence>
<protein>
    <submittedName>
        <fullName evidence="2">Uncharacterized protein</fullName>
    </submittedName>
</protein>
<name>A0ABU7JEG3_9GAMM</name>
<dbReference type="Proteomes" id="UP001339167">
    <property type="component" value="Unassembled WGS sequence"/>
</dbReference>
<keyword evidence="1" id="KW-0812">Transmembrane</keyword>
<feature type="transmembrane region" description="Helical" evidence="1">
    <location>
        <begin position="12"/>
        <end position="29"/>
    </location>
</feature>
<feature type="transmembrane region" description="Helical" evidence="1">
    <location>
        <begin position="49"/>
        <end position="67"/>
    </location>
</feature>
<keyword evidence="1" id="KW-0472">Membrane</keyword>
<accession>A0ABU7JEG3</accession>
<sequence>MEAMQALKLKLIKLFLPYLGFSIALLAAYNLGRWVLDIQLGLVSLKTEILDFWLPWLLPWLCIPLWLKRRIRLLQGAGWQQDGYFAHYFVINISVAVVIFISQINMTSAPFSLISLQHVSDVMQHPRQQYFDIEIFNVPRSRCRNIQFTDSISSRGGTSYNFKNYYTCPLDQSGTLWYAVLFSKRYNPDVDDLPRQQEQQRFNTTTEQKFAQLDLQQVSYFERLRPSNDLTALLKVIPIPSATADPMVLRARHEPFSQRLGHDYSDTLYAFIIAAVVVFLMLLVAKVKPEALQAENKRKPRQVTK</sequence>
<reference evidence="2 3" key="1">
    <citation type="submission" date="2023-06" db="EMBL/GenBank/DDBJ databases">
        <title>Alkalimonas sp., MEB004 an alkaliphilic bacterium isolated from Lonar Lake, India.</title>
        <authorList>
            <person name="Joshi A."/>
            <person name="Thite S."/>
        </authorList>
    </citation>
    <scope>NUCLEOTIDE SEQUENCE [LARGE SCALE GENOMIC DNA]</scope>
    <source>
        <strain evidence="2 3">MEB004</strain>
    </source>
</reference>
<evidence type="ECO:0000256" key="1">
    <source>
        <dbReference type="SAM" id="Phobius"/>
    </source>
</evidence>
<feature type="transmembrane region" description="Helical" evidence="1">
    <location>
        <begin position="268"/>
        <end position="287"/>
    </location>
</feature>
<proteinExistence type="predicted"/>
<dbReference type="EMBL" id="JAUGZK010000003">
    <property type="protein sequence ID" value="MEE2023545.1"/>
    <property type="molecule type" value="Genomic_DNA"/>
</dbReference>
<keyword evidence="1" id="KW-1133">Transmembrane helix</keyword>
<feature type="transmembrane region" description="Helical" evidence="1">
    <location>
        <begin position="88"/>
        <end position="106"/>
    </location>
</feature>
<keyword evidence="3" id="KW-1185">Reference proteome</keyword>
<comment type="caution">
    <text evidence="2">The sequence shown here is derived from an EMBL/GenBank/DDBJ whole genome shotgun (WGS) entry which is preliminary data.</text>
</comment>
<gene>
    <name evidence="2" type="ORF">QWF21_04745</name>
</gene>